<accession>A0A6A5W0U1</accession>
<gene>
    <name evidence="2" type="ORF">P154DRAFT_348270</name>
</gene>
<feature type="region of interest" description="Disordered" evidence="1">
    <location>
        <begin position="171"/>
        <end position="195"/>
    </location>
</feature>
<sequence length="195" mass="22074">MRPYLCEEAGRVGLAWDTCRRYSRAECRTKSSRIPRRCLIKRVLWLGLDVCDKSGAPARRYIVGYSRGEYVQVPINRLFSSGHVRICLLHSRRDFLLACCSAHNVLACSRRGGSGVRFLRTGMMPRSSSPSRNPSRIALPKEQKCSGISTKPKDKRWGAEWMNVRSKDDLSLANSASPRRGQSSAKTYCKTSSRW</sequence>
<feature type="compositionally biased region" description="Polar residues" evidence="1">
    <location>
        <begin position="172"/>
        <end position="195"/>
    </location>
</feature>
<proteinExistence type="predicted"/>
<evidence type="ECO:0000313" key="3">
    <source>
        <dbReference type="Proteomes" id="UP000799779"/>
    </source>
</evidence>
<protein>
    <submittedName>
        <fullName evidence="2">Uncharacterized protein</fullName>
    </submittedName>
</protein>
<evidence type="ECO:0000256" key="1">
    <source>
        <dbReference type="SAM" id="MobiDB-lite"/>
    </source>
</evidence>
<reference evidence="2" key="1">
    <citation type="journal article" date="2020" name="Stud. Mycol.">
        <title>101 Dothideomycetes genomes: a test case for predicting lifestyles and emergence of pathogens.</title>
        <authorList>
            <person name="Haridas S."/>
            <person name="Albert R."/>
            <person name="Binder M."/>
            <person name="Bloem J."/>
            <person name="Labutti K."/>
            <person name="Salamov A."/>
            <person name="Andreopoulos B."/>
            <person name="Baker S."/>
            <person name="Barry K."/>
            <person name="Bills G."/>
            <person name="Bluhm B."/>
            <person name="Cannon C."/>
            <person name="Castanera R."/>
            <person name="Culley D."/>
            <person name="Daum C."/>
            <person name="Ezra D."/>
            <person name="Gonzalez J."/>
            <person name="Henrissat B."/>
            <person name="Kuo A."/>
            <person name="Liang C."/>
            <person name="Lipzen A."/>
            <person name="Lutzoni F."/>
            <person name="Magnuson J."/>
            <person name="Mondo S."/>
            <person name="Nolan M."/>
            <person name="Ohm R."/>
            <person name="Pangilinan J."/>
            <person name="Park H.-J."/>
            <person name="Ramirez L."/>
            <person name="Alfaro M."/>
            <person name="Sun H."/>
            <person name="Tritt A."/>
            <person name="Yoshinaga Y."/>
            <person name="Zwiers L.-H."/>
            <person name="Turgeon B."/>
            <person name="Goodwin S."/>
            <person name="Spatafora J."/>
            <person name="Crous P."/>
            <person name="Grigoriev I."/>
        </authorList>
    </citation>
    <scope>NUCLEOTIDE SEQUENCE</scope>
    <source>
        <strain evidence="2">CBS 123094</strain>
    </source>
</reference>
<dbReference type="EMBL" id="ML977641">
    <property type="protein sequence ID" value="KAF1995310.1"/>
    <property type="molecule type" value="Genomic_DNA"/>
</dbReference>
<name>A0A6A5W0U1_9PLEO</name>
<dbReference type="AlphaFoldDB" id="A0A6A5W0U1"/>
<keyword evidence="3" id="KW-1185">Reference proteome</keyword>
<dbReference type="Proteomes" id="UP000799779">
    <property type="component" value="Unassembled WGS sequence"/>
</dbReference>
<evidence type="ECO:0000313" key="2">
    <source>
        <dbReference type="EMBL" id="KAF1995310.1"/>
    </source>
</evidence>
<organism evidence="2 3">
    <name type="scientific">Amniculicola lignicola CBS 123094</name>
    <dbReference type="NCBI Taxonomy" id="1392246"/>
    <lineage>
        <taxon>Eukaryota</taxon>
        <taxon>Fungi</taxon>
        <taxon>Dikarya</taxon>
        <taxon>Ascomycota</taxon>
        <taxon>Pezizomycotina</taxon>
        <taxon>Dothideomycetes</taxon>
        <taxon>Pleosporomycetidae</taxon>
        <taxon>Pleosporales</taxon>
        <taxon>Amniculicolaceae</taxon>
        <taxon>Amniculicola</taxon>
    </lineage>
</organism>